<dbReference type="GeneID" id="103063874"/>
<evidence type="ECO:0000256" key="1">
    <source>
        <dbReference type="SAM" id="MobiDB-lite"/>
    </source>
</evidence>
<dbReference type="RefSeq" id="XP_015743195.1">
    <property type="nucleotide sequence ID" value="XM_015887709.2"/>
</dbReference>
<dbReference type="Proteomes" id="UP000695026">
    <property type="component" value="Unplaced"/>
</dbReference>
<accession>A0A9F3QR99</accession>
<feature type="compositionally biased region" description="Pro residues" evidence="1">
    <location>
        <begin position="13"/>
        <end position="22"/>
    </location>
</feature>
<name>A0A9F3QR99_PYTBI</name>
<reference evidence="3" key="1">
    <citation type="submission" date="2025-08" db="UniProtKB">
        <authorList>
            <consortium name="RefSeq"/>
        </authorList>
    </citation>
    <scope>IDENTIFICATION</scope>
    <source>
        <tissue evidence="3">Liver</tissue>
    </source>
</reference>
<dbReference type="KEGG" id="pbi:103063874"/>
<feature type="region of interest" description="Disordered" evidence="1">
    <location>
        <begin position="1"/>
        <end position="84"/>
    </location>
</feature>
<proteinExistence type="predicted"/>
<feature type="compositionally biased region" description="Low complexity" evidence="1">
    <location>
        <begin position="49"/>
        <end position="84"/>
    </location>
</feature>
<keyword evidence="2" id="KW-1185">Reference proteome</keyword>
<organism evidence="2 3">
    <name type="scientific">Python bivittatus</name>
    <name type="common">Burmese python</name>
    <name type="synonym">Python molurus bivittatus</name>
    <dbReference type="NCBI Taxonomy" id="176946"/>
    <lineage>
        <taxon>Eukaryota</taxon>
        <taxon>Metazoa</taxon>
        <taxon>Chordata</taxon>
        <taxon>Craniata</taxon>
        <taxon>Vertebrata</taxon>
        <taxon>Euteleostomi</taxon>
        <taxon>Lepidosauria</taxon>
        <taxon>Squamata</taxon>
        <taxon>Bifurcata</taxon>
        <taxon>Unidentata</taxon>
        <taxon>Episquamata</taxon>
        <taxon>Toxicofera</taxon>
        <taxon>Serpentes</taxon>
        <taxon>Henophidia</taxon>
        <taxon>Pythonidae</taxon>
        <taxon>Python</taxon>
    </lineage>
</organism>
<feature type="compositionally biased region" description="Low complexity" evidence="1">
    <location>
        <begin position="1"/>
        <end position="12"/>
    </location>
</feature>
<protein>
    <submittedName>
        <fullName evidence="3">Mucin-1-like</fullName>
    </submittedName>
</protein>
<sequence>MAAAAHGHCAAPKPAPAPPTTPEAPTAAAAPPAATPGTTCPPAPGPGPAAGTGDARPDASAAPFPAAGPSADAAAAADGGLGPAAPAAALQYTAPTEQQPVWTVLRPHEGRSNFTVDLEGSFSKVRGRTAPVPQALAVQQHPLSRAGSVLSCRMSVFNLHFLPVFPNPV</sequence>
<gene>
    <name evidence="3" type="primary">LOC103063874</name>
</gene>
<feature type="compositionally biased region" description="Low complexity" evidence="1">
    <location>
        <begin position="23"/>
        <end position="38"/>
    </location>
</feature>
<evidence type="ECO:0000313" key="3">
    <source>
        <dbReference type="RefSeq" id="XP_015743195.1"/>
    </source>
</evidence>
<evidence type="ECO:0000313" key="2">
    <source>
        <dbReference type="Proteomes" id="UP000695026"/>
    </source>
</evidence>
<dbReference type="AlphaFoldDB" id="A0A9F3QR99"/>